<keyword evidence="1" id="KW-1133">Transmembrane helix</keyword>
<feature type="non-terminal residue" evidence="2">
    <location>
        <position position="1"/>
    </location>
</feature>
<evidence type="ECO:0000313" key="2">
    <source>
        <dbReference type="EMBL" id="GMR51176.1"/>
    </source>
</evidence>
<evidence type="ECO:0000256" key="1">
    <source>
        <dbReference type="SAM" id="Phobius"/>
    </source>
</evidence>
<reference evidence="3" key="1">
    <citation type="submission" date="2022-10" db="EMBL/GenBank/DDBJ databases">
        <title>Genome assembly of Pristionchus species.</title>
        <authorList>
            <person name="Yoshida K."/>
            <person name="Sommer R.J."/>
        </authorList>
    </citation>
    <scope>NUCLEOTIDE SEQUENCE [LARGE SCALE GENOMIC DNA]</scope>
    <source>
        <strain evidence="3">RS5460</strain>
    </source>
</reference>
<feature type="transmembrane region" description="Helical" evidence="1">
    <location>
        <begin position="47"/>
        <end position="66"/>
    </location>
</feature>
<keyword evidence="1" id="KW-0812">Transmembrane</keyword>
<keyword evidence="1" id="KW-0472">Membrane</keyword>
<dbReference type="EMBL" id="BTRK01000005">
    <property type="protein sequence ID" value="GMR51176.1"/>
    <property type="molecule type" value="Genomic_DNA"/>
</dbReference>
<accession>A0AAN5CV16</accession>
<proteinExistence type="predicted"/>
<name>A0AAN5CV16_9BILA</name>
<dbReference type="Proteomes" id="UP001328107">
    <property type="component" value="Unassembled WGS sequence"/>
</dbReference>
<protein>
    <submittedName>
        <fullName evidence="2">Uncharacterized protein</fullName>
    </submittedName>
</protein>
<keyword evidence="3" id="KW-1185">Reference proteome</keyword>
<feature type="non-terminal residue" evidence="2">
    <location>
        <position position="67"/>
    </location>
</feature>
<comment type="caution">
    <text evidence="2">The sequence shown here is derived from an EMBL/GenBank/DDBJ whole genome shotgun (WGS) entry which is preliminary data.</text>
</comment>
<sequence length="67" mass="7325">AYAVIYSAEYARTARNWFAIAFMLSASVTIAAAILASIFWVGLFFETLFALFAIEAGTILISILDII</sequence>
<dbReference type="AlphaFoldDB" id="A0AAN5CV16"/>
<organism evidence="2 3">
    <name type="scientific">Pristionchus mayeri</name>
    <dbReference type="NCBI Taxonomy" id="1317129"/>
    <lineage>
        <taxon>Eukaryota</taxon>
        <taxon>Metazoa</taxon>
        <taxon>Ecdysozoa</taxon>
        <taxon>Nematoda</taxon>
        <taxon>Chromadorea</taxon>
        <taxon>Rhabditida</taxon>
        <taxon>Rhabditina</taxon>
        <taxon>Diplogasteromorpha</taxon>
        <taxon>Diplogasteroidea</taxon>
        <taxon>Neodiplogasteridae</taxon>
        <taxon>Pristionchus</taxon>
    </lineage>
</organism>
<evidence type="ECO:0000313" key="3">
    <source>
        <dbReference type="Proteomes" id="UP001328107"/>
    </source>
</evidence>
<gene>
    <name evidence="2" type="ORF">PMAYCL1PPCAC_21371</name>
</gene>
<feature type="transmembrane region" description="Helical" evidence="1">
    <location>
        <begin position="17"/>
        <end position="41"/>
    </location>
</feature>